<name>A0AAV8Y301_9CUCU</name>
<dbReference type="PANTHER" id="PTHR33480:SF1">
    <property type="entry name" value="TYR RECOMBINASE DOMAIN-CONTAINING PROTEIN"/>
    <property type="match status" value="1"/>
</dbReference>
<comment type="caution">
    <text evidence="2">The sequence shown here is derived from an EMBL/GenBank/DDBJ whole genome shotgun (WGS) entry which is preliminary data.</text>
</comment>
<keyword evidence="3" id="KW-1185">Reference proteome</keyword>
<evidence type="ECO:0000313" key="3">
    <source>
        <dbReference type="Proteomes" id="UP001162156"/>
    </source>
</evidence>
<organism evidence="2 3">
    <name type="scientific">Rhamnusium bicolor</name>
    <dbReference type="NCBI Taxonomy" id="1586634"/>
    <lineage>
        <taxon>Eukaryota</taxon>
        <taxon>Metazoa</taxon>
        <taxon>Ecdysozoa</taxon>
        <taxon>Arthropoda</taxon>
        <taxon>Hexapoda</taxon>
        <taxon>Insecta</taxon>
        <taxon>Pterygota</taxon>
        <taxon>Neoptera</taxon>
        <taxon>Endopterygota</taxon>
        <taxon>Coleoptera</taxon>
        <taxon>Polyphaga</taxon>
        <taxon>Cucujiformia</taxon>
        <taxon>Chrysomeloidea</taxon>
        <taxon>Cerambycidae</taxon>
        <taxon>Lepturinae</taxon>
        <taxon>Rhagiini</taxon>
        <taxon>Rhamnusium</taxon>
    </lineage>
</organism>
<dbReference type="EMBL" id="JANEYF010002509">
    <property type="protein sequence ID" value="KAJ8945466.1"/>
    <property type="molecule type" value="Genomic_DNA"/>
</dbReference>
<evidence type="ECO:0000256" key="1">
    <source>
        <dbReference type="SAM" id="MobiDB-lite"/>
    </source>
</evidence>
<protein>
    <submittedName>
        <fullName evidence="2">Uncharacterized protein</fullName>
    </submittedName>
</protein>
<dbReference type="Proteomes" id="UP001162156">
    <property type="component" value="Unassembled WGS sequence"/>
</dbReference>
<accession>A0AAV8Y301</accession>
<gene>
    <name evidence="2" type="ORF">NQ314_009218</name>
</gene>
<reference evidence="2" key="1">
    <citation type="journal article" date="2023" name="Insect Mol. Biol.">
        <title>Genome sequencing provides insights into the evolution of gene families encoding plant cell wall-degrading enzymes in longhorned beetles.</title>
        <authorList>
            <person name="Shin N.R."/>
            <person name="Okamura Y."/>
            <person name="Kirsch R."/>
            <person name="Pauchet Y."/>
        </authorList>
    </citation>
    <scope>NUCLEOTIDE SEQUENCE</scope>
    <source>
        <strain evidence="2">RBIC_L_NR</strain>
    </source>
</reference>
<proteinExistence type="predicted"/>
<dbReference type="PANTHER" id="PTHR33480">
    <property type="entry name" value="SET DOMAIN-CONTAINING PROTEIN-RELATED"/>
    <property type="match status" value="1"/>
</dbReference>
<sequence length="909" mass="104729">MNRSGLLVQLAKNNETVCRLKNDSSNVLPGEGLPLPSKLEFGNKEEDDPYIFTETNDEFYSRIDTDNFPMHEIQSSFSTYNSMPDNDNYAKPVTETKNIGSNFSKNSDVTDIRIDNSLTQTYIPISNQENPNLQDESIEHHNSVQLPLATVYTDKKIHVLDYKIFPAETFSKLADNSNCALNMNPVNTEEFEYKTVEMEVASDEIYNSSLPKPSTSREIPFECSDDHCSDVDYILSSNETDSPSNADSQEFLCASVKNCTKSTEHEKLPDNEPLLTNLASGQDINSTIEIDHFARHLIKKHSDDEAIKKISEIPLKSKERRNTIMSLKKKGNFVLHQQKDKLKVVRLPNKCYNKQPEDGDYIPCVNCLGFYKKSYLWRHKKICKSKMGNETAHSKNHLTESQTFLATTGILRNVLNTGRIKKEVFSIMKPDNISYTAKTDPLICLFGESYINKHKRKQMNIVVSNKMRELARLKLAIRNSSTIQHLIDDLKPECYEHIVAATKLISGYNVEKRTYNASSLAMHMGATLKFLCDVTKAILTKNPLFQHIDREKKIREIKDLRHMINMHWCNDVSSLANKVLNEVKFSKPKLLPFTKDIKTLNLYVRTSAERAYNNLRDRIDSKNNYKILKCLNSLSELEKNMSSTFKRVVVFCKGSKPVPILFTKLMQRYIEMLLTIRNNTEVVPKSNTYIFANLDSQDRWASGPSVLRKYAHKCGAQNPELLTSTRFRKQLATILQLMNFKNDEMEQIARFMGHTEKTHKEFYRLTDDIYQTAKVAKVLLLLNVGKGSEFKGKSLEEIEVADDVLECQEETAEDEETGNIKEQNEEKEEEPQIQVSQVQVLQQVQKRSRVRWDNGEKEMVLKHFKKHIKSKTAPRKQDCLNFIDNHPDKFFVSDWVRIKTLVFNTYRGQ</sequence>
<dbReference type="AlphaFoldDB" id="A0AAV8Y301"/>
<feature type="region of interest" description="Disordered" evidence="1">
    <location>
        <begin position="809"/>
        <end position="834"/>
    </location>
</feature>
<evidence type="ECO:0000313" key="2">
    <source>
        <dbReference type="EMBL" id="KAJ8945466.1"/>
    </source>
</evidence>